<dbReference type="EMBL" id="OUUZ01000001">
    <property type="protein sequence ID" value="SPQ19209.1"/>
    <property type="molecule type" value="Genomic_DNA"/>
</dbReference>
<dbReference type="AlphaFoldDB" id="A0A3S4B1M1"/>
<evidence type="ECO:0000313" key="2">
    <source>
        <dbReference type="EMBL" id="SPQ19209.1"/>
    </source>
</evidence>
<accession>A0A3S4B1M1</accession>
<evidence type="ECO:0000256" key="1">
    <source>
        <dbReference type="SAM" id="MobiDB-lite"/>
    </source>
</evidence>
<reference evidence="2 3" key="1">
    <citation type="submission" date="2018-04" db="EMBL/GenBank/DDBJ databases">
        <authorList>
            <person name="Huttner S."/>
            <person name="Dainat J."/>
        </authorList>
    </citation>
    <scope>NUCLEOTIDE SEQUENCE [LARGE SCALE GENOMIC DNA]</scope>
</reference>
<gene>
    <name evidence="2" type="ORF">TT172_LOCUS1628</name>
</gene>
<feature type="compositionally biased region" description="Low complexity" evidence="1">
    <location>
        <begin position="52"/>
        <end position="80"/>
    </location>
</feature>
<proteinExistence type="predicted"/>
<organism evidence="2 3">
    <name type="scientific">Thermothielavioides terrestris</name>
    <dbReference type="NCBI Taxonomy" id="2587410"/>
    <lineage>
        <taxon>Eukaryota</taxon>
        <taxon>Fungi</taxon>
        <taxon>Dikarya</taxon>
        <taxon>Ascomycota</taxon>
        <taxon>Pezizomycotina</taxon>
        <taxon>Sordariomycetes</taxon>
        <taxon>Sordariomycetidae</taxon>
        <taxon>Sordariales</taxon>
        <taxon>Chaetomiaceae</taxon>
        <taxon>Thermothielavioides</taxon>
    </lineage>
</organism>
<dbReference type="Proteomes" id="UP000289323">
    <property type="component" value="Unassembled WGS sequence"/>
</dbReference>
<sequence length="171" mass="17859">MLRHSVVPEQICVYGSMYKARTRPANPHDTAHDVLFSAATSAAEAGIISSAAGPVPLTPRSTPSGRSAPRARARPSTVSSEVEAVAPTPSSPLRSFLRLPACILGSPLRPGIWLCASRPVWPCIGRANVDWLYTSPLVAPGMSSAPVRPPVSAVASGFSACPGTSWIGFGW</sequence>
<evidence type="ECO:0000313" key="3">
    <source>
        <dbReference type="Proteomes" id="UP000289323"/>
    </source>
</evidence>
<feature type="region of interest" description="Disordered" evidence="1">
    <location>
        <begin position="52"/>
        <end position="84"/>
    </location>
</feature>
<name>A0A3S4B1M1_9PEZI</name>
<protein>
    <submittedName>
        <fullName evidence="2">08d31479-244b-43aa-b552-f04d42213a30</fullName>
    </submittedName>
</protein>